<dbReference type="InterPro" id="IPR005259">
    <property type="entry name" value="PriA"/>
</dbReference>
<dbReference type="PANTHER" id="PTHR30580">
    <property type="entry name" value="PRIMOSOMAL PROTEIN N"/>
    <property type="match status" value="1"/>
</dbReference>
<dbReference type="PANTHER" id="PTHR30580:SF0">
    <property type="entry name" value="PRIMOSOMAL PROTEIN N"/>
    <property type="match status" value="1"/>
</dbReference>
<dbReference type="SUPFAM" id="SSF52540">
    <property type="entry name" value="P-loop containing nucleoside triphosphate hydrolases"/>
    <property type="match status" value="2"/>
</dbReference>
<evidence type="ECO:0000313" key="13">
    <source>
        <dbReference type="EMBL" id="MCX5614677.1"/>
    </source>
</evidence>
<comment type="catalytic activity">
    <reaction evidence="11">
        <text>Couples ATP hydrolysis with the unwinding of duplex DNA by translocating in the 3'-5' direction.</text>
        <dbReference type="EC" id="5.6.2.4"/>
    </reaction>
</comment>
<feature type="binding site" evidence="11">
    <location>
        <position position="471"/>
    </location>
    <ligand>
        <name>Zn(2+)</name>
        <dbReference type="ChEBI" id="CHEBI:29105"/>
        <label>2</label>
    </ligand>
</feature>
<dbReference type="Pfam" id="PF00271">
    <property type="entry name" value="Helicase_C"/>
    <property type="match status" value="1"/>
</dbReference>
<feature type="binding site" evidence="11">
    <location>
        <position position="462"/>
    </location>
    <ligand>
        <name>Zn(2+)</name>
        <dbReference type="ChEBI" id="CHEBI:29105"/>
        <label>1</label>
    </ligand>
</feature>
<comment type="subunit">
    <text evidence="11">Component of the replication restart primosome.</text>
</comment>
<dbReference type="InterPro" id="IPR014001">
    <property type="entry name" value="Helicase_ATP-bd"/>
</dbReference>
<keyword evidence="6 11" id="KW-0347">Helicase</keyword>
<dbReference type="RefSeq" id="WP_266106736.1">
    <property type="nucleotide sequence ID" value="NZ_JANIDW010000002.1"/>
</dbReference>
<evidence type="ECO:0000256" key="6">
    <source>
        <dbReference type="ARBA" id="ARBA00022806"/>
    </source>
</evidence>
<dbReference type="GO" id="GO:0016787">
    <property type="term" value="F:hydrolase activity"/>
    <property type="evidence" value="ECO:0007669"/>
    <property type="project" value="UniProtKB-KW"/>
</dbReference>
<comment type="catalytic activity">
    <reaction evidence="11">
        <text>ATP + H2O = ADP + phosphate + H(+)</text>
        <dbReference type="Rhea" id="RHEA:13065"/>
        <dbReference type="ChEBI" id="CHEBI:15377"/>
        <dbReference type="ChEBI" id="CHEBI:15378"/>
        <dbReference type="ChEBI" id="CHEBI:30616"/>
        <dbReference type="ChEBI" id="CHEBI:43474"/>
        <dbReference type="ChEBI" id="CHEBI:456216"/>
        <dbReference type="EC" id="5.6.2.4"/>
    </reaction>
</comment>
<dbReference type="NCBIfam" id="TIGR00595">
    <property type="entry name" value="priA"/>
    <property type="match status" value="1"/>
</dbReference>
<dbReference type="InterPro" id="IPR041222">
    <property type="entry name" value="PriA_3primeBD"/>
</dbReference>
<keyword evidence="5 11" id="KW-0378">Hydrolase</keyword>
<feature type="binding site" evidence="11">
    <location>
        <position position="489"/>
    </location>
    <ligand>
        <name>Zn(2+)</name>
        <dbReference type="ChEBI" id="CHEBI:29105"/>
        <label>2</label>
    </ligand>
</feature>
<evidence type="ECO:0000256" key="11">
    <source>
        <dbReference type="HAMAP-Rule" id="MF_00983"/>
    </source>
</evidence>
<gene>
    <name evidence="11" type="primary">priA</name>
    <name evidence="13" type="ORF">NQF64_05395</name>
</gene>
<evidence type="ECO:0000256" key="8">
    <source>
        <dbReference type="ARBA" id="ARBA00022840"/>
    </source>
</evidence>
<evidence type="ECO:0000256" key="9">
    <source>
        <dbReference type="ARBA" id="ARBA00023125"/>
    </source>
</evidence>
<dbReference type="CDD" id="cd17929">
    <property type="entry name" value="DEXHc_priA"/>
    <property type="match status" value="1"/>
</dbReference>
<keyword evidence="14" id="KW-1185">Reference proteome</keyword>
<feature type="binding site" evidence="11">
    <location>
        <position position="502"/>
    </location>
    <ligand>
        <name>Zn(2+)</name>
        <dbReference type="ChEBI" id="CHEBI:29105"/>
        <label>1</label>
    </ligand>
</feature>
<accession>A0ABT3W6H3</accession>
<evidence type="ECO:0000256" key="10">
    <source>
        <dbReference type="ARBA" id="ARBA00023235"/>
    </source>
</evidence>
<reference evidence="13 14" key="1">
    <citation type="submission" date="2022-07" db="EMBL/GenBank/DDBJ databases">
        <title>Bombella genomes.</title>
        <authorList>
            <person name="Harer L."/>
            <person name="Styblova S."/>
            <person name="Ehrmann M."/>
        </authorList>
    </citation>
    <scope>NUCLEOTIDE SEQUENCE [LARGE SCALE GENOMIC DNA]</scope>
    <source>
        <strain evidence="13 14">TMW 2.2558</strain>
    </source>
</reference>
<feature type="binding site" evidence="11">
    <location>
        <position position="459"/>
    </location>
    <ligand>
        <name>Zn(2+)</name>
        <dbReference type="ChEBI" id="CHEBI:29105"/>
        <label>1</label>
    </ligand>
</feature>
<feature type="binding site" evidence="11">
    <location>
        <position position="486"/>
    </location>
    <ligand>
        <name>Zn(2+)</name>
        <dbReference type="ChEBI" id="CHEBI:29105"/>
        <label>2</label>
    </ligand>
</feature>
<keyword evidence="7 11" id="KW-0862">Zinc</keyword>
<keyword evidence="8 11" id="KW-0067">ATP-binding</keyword>
<keyword evidence="3 11" id="KW-0479">Metal-binding</keyword>
<dbReference type="EMBL" id="JANIDW010000002">
    <property type="protein sequence ID" value="MCX5614677.1"/>
    <property type="molecule type" value="Genomic_DNA"/>
</dbReference>
<organism evidence="13 14">
    <name type="scientific">Bombella saccharophila</name>
    <dbReference type="NCBI Taxonomy" id="2967338"/>
    <lineage>
        <taxon>Bacteria</taxon>
        <taxon>Pseudomonadati</taxon>
        <taxon>Pseudomonadota</taxon>
        <taxon>Alphaproteobacteria</taxon>
        <taxon>Acetobacterales</taxon>
        <taxon>Acetobacteraceae</taxon>
        <taxon>Bombella</taxon>
    </lineage>
</organism>
<name>A0ABT3W6H3_9PROT</name>
<dbReference type="Proteomes" id="UP001165648">
    <property type="component" value="Unassembled WGS sequence"/>
</dbReference>
<evidence type="ECO:0000256" key="7">
    <source>
        <dbReference type="ARBA" id="ARBA00022833"/>
    </source>
</evidence>
<keyword evidence="2 11" id="KW-0235">DNA replication</keyword>
<evidence type="ECO:0000256" key="4">
    <source>
        <dbReference type="ARBA" id="ARBA00022741"/>
    </source>
</evidence>
<keyword evidence="9 11" id="KW-0238">DNA-binding</keyword>
<dbReference type="InterPro" id="IPR041236">
    <property type="entry name" value="PriA_C"/>
</dbReference>
<dbReference type="InterPro" id="IPR042115">
    <property type="entry name" value="PriA_3primeBD_sf"/>
</dbReference>
<dbReference type="EC" id="5.6.2.4" evidence="11"/>
<dbReference type="SMART" id="SM00487">
    <property type="entry name" value="DEXDc"/>
    <property type="match status" value="1"/>
</dbReference>
<evidence type="ECO:0000256" key="5">
    <source>
        <dbReference type="ARBA" id="ARBA00022801"/>
    </source>
</evidence>
<dbReference type="Gene3D" id="3.40.50.300">
    <property type="entry name" value="P-loop containing nucleotide triphosphate hydrolases"/>
    <property type="match status" value="2"/>
</dbReference>
<comment type="similarity">
    <text evidence="11">Belongs to the helicase family. PriA subfamily.</text>
</comment>
<feature type="domain" description="Helicase ATP-binding" evidence="12">
    <location>
        <begin position="232"/>
        <end position="398"/>
    </location>
</feature>
<comment type="function">
    <text evidence="11">Initiates the restart of stalled replication forks, which reloads the replicative helicase on sites other than the origin of replication. Recognizes and binds to abandoned replication forks and remodels them to uncover a helicase loading site. Promotes assembly of the primosome at these replication forks.</text>
</comment>
<dbReference type="InterPro" id="IPR027417">
    <property type="entry name" value="P-loop_NTPase"/>
</dbReference>
<evidence type="ECO:0000313" key="14">
    <source>
        <dbReference type="Proteomes" id="UP001165648"/>
    </source>
</evidence>
<dbReference type="InterPro" id="IPR011545">
    <property type="entry name" value="DEAD/DEAH_box_helicase_dom"/>
</dbReference>
<dbReference type="Pfam" id="PF00270">
    <property type="entry name" value="DEAD"/>
    <property type="match status" value="1"/>
</dbReference>
<evidence type="ECO:0000256" key="2">
    <source>
        <dbReference type="ARBA" id="ARBA00022705"/>
    </source>
</evidence>
<comment type="caution">
    <text evidence="13">The sequence shown here is derived from an EMBL/GenBank/DDBJ whole genome shotgun (WGS) entry which is preliminary data.</text>
</comment>
<comment type="cofactor">
    <cofactor evidence="11">
        <name>Zn(2+)</name>
        <dbReference type="ChEBI" id="CHEBI:29105"/>
    </cofactor>
    <text evidence="11">Binds 2 zinc ions per subunit.</text>
</comment>
<dbReference type="Pfam" id="PF17764">
    <property type="entry name" value="PriA_3primeBD"/>
    <property type="match status" value="1"/>
</dbReference>
<dbReference type="Gene3D" id="3.40.1440.60">
    <property type="entry name" value="PriA, 3(prime) DNA-binding domain"/>
    <property type="match status" value="1"/>
</dbReference>
<dbReference type="Pfam" id="PF18319">
    <property type="entry name" value="Zn_ribbon_PriA"/>
    <property type="match status" value="1"/>
</dbReference>
<evidence type="ECO:0000256" key="1">
    <source>
        <dbReference type="ARBA" id="ARBA00022515"/>
    </source>
</evidence>
<dbReference type="InterPro" id="IPR040498">
    <property type="entry name" value="PriA_CRR"/>
</dbReference>
<evidence type="ECO:0000256" key="3">
    <source>
        <dbReference type="ARBA" id="ARBA00022723"/>
    </source>
</evidence>
<feature type="binding site" evidence="11">
    <location>
        <position position="468"/>
    </location>
    <ligand>
        <name>Zn(2+)</name>
        <dbReference type="ChEBI" id="CHEBI:29105"/>
        <label>2</label>
    </ligand>
</feature>
<protein>
    <recommendedName>
        <fullName evidence="11">Replication restart protein PriA</fullName>
    </recommendedName>
    <alternativeName>
        <fullName evidence="11">ATP-dependent DNA helicase PriA</fullName>
        <ecNumber evidence="11">5.6.2.4</ecNumber>
    </alternativeName>
    <alternativeName>
        <fullName evidence="11">DNA 3'-5' helicase PriA</fullName>
    </alternativeName>
</protein>
<keyword evidence="10 11" id="KW-0413">Isomerase</keyword>
<sequence length="750" mass="81721">MAEQRLSPHSRRREAGHRLSVLVPRPFTGPLDYKFDTPLAPGTVVRVPLGRQEIVGCVWEAEPTHLPVDLRPPRSSRHVAFSSLRAIISVETHIPALPETLRHFIDWVAAYGLSAPGMVLAIALRVPAQGGGMKPMLGWARKAGPLPESLRLTPARNAVLAALAAHGPASTAALSAQSGASAAVIRGLAHAGVLEESVLEGSPMSATPPEPDYAPPTLSAEQAEAAHALIEAVEERAFNVTLLEGVTGSGKTEVYFEAVAAALRHGRQVLVLVPEIALTTQWTERFAKRFGTIPAIWHSDLGQKARRETWRAVADGQQRVVVGARSALFLPFAALGLVVVDEEHESTYKQEEGVLYHGRDMAIVRARLAGAAAILVSATPSMETLVNVQKGRFRHEVLESRHGPACMPEISLIDMRDHGPERGLFLSPLLCESIEDGMKAGEQSMLFLNRRGYAPLTLCRACGHRIQCPHCAAWMVEHRRRRILACHHCDYTQPLMKACPACEAEDSLVPIGPGIERIHEEVQARFPEARLLVMASDTLTSPAAMEEAVRKIAQKEVDLIIGTQIVAKGWHFPDLTLVGVVDADLGLGGGDLRAAERTMQLLHQVAGRAGRGSKPGRVMLQSYVGDHPVMQALIENDFIRFMEQEAAQRRPGFWPPYGRLAAVIVSAPKETHAEALARHLALNGPHGEGMEILGPAPAPLALLRGRYRFRLLLRTRRDIALQPVLRHWLAGVTCKNDARIDVDVDPVSFM</sequence>
<dbReference type="SMART" id="SM00490">
    <property type="entry name" value="HELICc"/>
    <property type="match status" value="1"/>
</dbReference>
<feature type="binding site" evidence="11">
    <location>
        <position position="499"/>
    </location>
    <ligand>
        <name>Zn(2+)</name>
        <dbReference type="ChEBI" id="CHEBI:29105"/>
        <label>1</label>
    </ligand>
</feature>
<dbReference type="InterPro" id="IPR001650">
    <property type="entry name" value="Helicase_C-like"/>
</dbReference>
<dbReference type="HAMAP" id="MF_00983">
    <property type="entry name" value="PriA"/>
    <property type="match status" value="1"/>
</dbReference>
<dbReference type="PROSITE" id="PS51192">
    <property type="entry name" value="HELICASE_ATP_BIND_1"/>
    <property type="match status" value="1"/>
</dbReference>
<dbReference type="Pfam" id="PF18074">
    <property type="entry name" value="PriA_C"/>
    <property type="match status" value="1"/>
</dbReference>
<dbReference type="NCBIfam" id="NF004070">
    <property type="entry name" value="PRK05580.2-2"/>
    <property type="match status" value="1"/>
</dbReference>
<keyword evidence="1 11" id="KW-0639">Primosome</keyword>
<evidence type="ECO:0000259" key="12">
    <source>
        <dbReference type="PROSITE" id="PS51192"/>
    </source>
</evidence>
<keyword evidence="4 11" id="KW-0547">Nucleotide-binding</keyword>
<proteinExistence type="inferred from homology"/>